<organism evidence="2 3">
    <name type="scientific">Citrobacter youngae ATCC 29220</name>
    <dbReference type="NCBI Taxonomy" id="500640"/>
    <lineage>
        <taxon>Bacteria</taxon>
        <taxon>Pseudomonadati</taxon>
        <taxon>Pseudomonadota</taxon>
        <taxon>Gammaproteobacteria</taxon>
        <taxon>Enterobacterales</taxon>
        <taxon>Enterobacteriaceae</taxon>
        <taxon>Citrobacter</taxon>
        <taxon>Citrobacter freundii complex</taxon>
    </lineage>
</organism>
<dbReference type="Pfam" id="PF04965">
    <property type="entry name" value="GPW_gp25"/>
    <property type="match status" value="1"/>
</dbReference>
<dbReference type="RefSeq" id="WP_006684017.1">
    <property type="nucleotide sequence ID" value="NZ_GG730299.1"/>
</dbReference>
<proteinExistence type="predicted"/>
<dbReference type="HOGENOM" id="CLU_152457_0_0_6"/>
<accession>D4B7Q1</accession>
<dbReference type="Proteomes" id="UP000003880">
    <property type="component" value="Unassembled WGS sequence"/>
</dbReference>
<dbReference type="SUPFAM" id="SSF160719">
    <property type="entry name" value="gpW/gp25-like"/>
    <property type="match status" value="1"/>
</dbReference>
<sequence length="141" mass="16496">MMNPSLLSRLSDNHPLSEEDDYHWSSSGRDVLLQELKMLFNSRSRLPDIEEIEFVNASIINYGFNESFGQIVEVSARRQELEERLKNTIARFEPRLTQVSLTAIAEPSNSISFRLQAMYLQEPIALELKWDDYTGRFYFNE</sequence>
<evidence type="ECO:0000259" key="1">
    <source>
        <dbReference type="Pfam" id="PF04965"/>
    </source>
</evidence>
<feature type="domain" description="IraD/Gp25-like" evidence="1">
    <location>
        <begin position="27"/>
        <end position="120"/>
    </location>
</feature>
<name>D4B7Q1_9ENTR</name>
<dbReference type="PANTHER" id="PTHR38595">
    <property type="entry name" value="CYTOPLASMIC PROTEIN-RELATED"/>
    <property type="match status" value="1"/>
</dbReference>
<gene>
    <name evidence="2" type="ORF">CIT292_06574</name>
</gene>
<dbReference type="PANTHER" id="PTHR38595:SF1">
    <property type="entry name" value="TYPE VI SECRETION SYSTEM COMPONENT TSSE1"/>
    <property type="match status" value="1"/>
</dbReference>
<dbReference type="InterPro" id="IPR007048">
    <property type="entry name" value="IraD/Gp25-like"/>
</dbReference>
<dbReference type="InterPro" id="IPR053176">
    <property type="entry name" value="T6SS_TssE1-like"/>
</dbReference>
<comment type="caution">
    <text evidence="2">The sequence shown here is derived from an EMBL/GenBank/DDBJ whole genome shotgun (WGS) entry which is preliminary data.</text>
</comment>
<dbReference type="eggNOG" id="COG3518">
    <property type="taxonomic scope" value="Bacteria"/>
</dbReference>
<dbReference type="EMBL" id="ABWL02000002">
    <property type="protein sequence ID" value="EFE10404.1"/>
    <property type="molecule type" value="Genomic_DNA"/>
</dbReference>
<protein>
    <submittedName>
        <fullName evidence="2">Putative lysozyme</fullName>
    </submittedName>
</protein>
<dbReference type="AlphaFoldDB" id="D4B7Q1"/>
<evidence type="ECO:0000313" key="2">
    <source>
        <dbReference type="EMBL" id="EFE10404.1"/>
    </source>
</evidence>
<reference evidence="2 3" key="1">
    <citation type="submission" date="2010-02" db="EMBL/GenBank/DDBJ databases">
        <authorList>
            <person name="Weinstock G."/>
            <person name="Sodergren E."/>
            <person name="Clifton S."/>
            <person name="Fulton L."/>
            <person name="Fulton B."/>
            <person name="Courtney L."/>
            <person name="Fronick C."/>
            <person name="Harrison M."/>
            <person name="Strong C."/>
            <person name="Farmer C."/>
            <person name="Delahaunty K."/>
            <person name="Markovic C."/>
            <person name="Hall O."/>
            <person name="Minx P."/>
            <person name="Tomlinson C."/>
            <person name="Mitreva M."/>
            <person name="Nelson J."/>
            <person name="Hou S."/>
            <person name="Wollam A."/>
            <person name="Pepin K.H."/>
            <person name="Johnson M."/>
            <person name="Bhonagiri V."/>
            <person name="Zhang X."/>
            <person name="Suruliraj S."/>
            <person name="Warren W."/>
            <person name="Chinwalla A."/>
            <person name="Mardis E.R."/>
            <person name="Wilson R.K."/>
        </authorList>
    </citation>
    <scope>NUCLEOTIDE SEQUENCE [LARGE SCALE GENOMIC DNA]</scope>
    <source>
        <strain evidence="2 3">ATCC 29220</strain>
    </source>
</reference>
<evidence type="ECO:0000313" key="3">
    <source>
        <dbReference type="Proteomes" id="UP000003880"/>
    </source>
</evidence>